<sequence length="116" mass="12465">MINAVHMILFSENPAADRAFLRDVLGYPYVDTGHDWLIFKLPPAEAGVHPGQGADGVAMYFLCDDIDATLAELTAAGVETLRPVSKEDWGLATAIKLPGGAQVGLYQPLHALAYEL</sequence>
<dbReference type="InterPro" id="IPR029068">
    <property type="entry name" value="Glyas_Bleomycin-R_OHBP_Dase"/>
</dbReference>
<comment type="caution">
    <text evidence="2">The sequence shown here is derived from an EMBL/GenBank/DDBJ whole genome shotgun (WGS) entry which is preliminary data.</text>
</comment>
<evidence type="ECO:0000313" key="3">
    <source>
        <dbReference type="Proteomes" id="UP000612899"/>
    </source>
</evidence>
<accession>A0A8J3VMX4</accession>
<dbReference type="PANTHER" id="PTHR33993">
    <property type="entry name" value="GLYOXALASE-RELATED"/>
    <property type="match status" value="1"/>
</dbReference>
<evidence type="ECO:0000313" key="2">
    <source>
        <dbReference type="EMBL" id="GIH11816.1"/>
    </source>
</evidence>
<evidence type="ECO:0000259" key="1">
    <source>
        <dbReference type="PROSITE" id="PS51819"/>
    </source>
</evidence>
<dbReference type="EMBL" id="BONY01000182">
    <property type="protein sequence ID" value="GIH11816.1"/>
    <property type="molecule type" value="Genomic_DNA"/>
</dbReference>
<organism evidence="2 3">
    <name type="scientific">Rhizocola hellebori</name>
    <dbReference type="NCBI Taxonomy" id="1392758"/>
    <lineage>
        <taxon>Bacteria</taxon>
        <taxon>Bacillati</taxon>
        <taxon>Actinomycetota</taxon>
        <taxon>Actinomycetes</taxon>
        <taxon>Micromonosporales</taxon>
        <taxon>Micromonosporaceae</taxon>
        <taxon>Rhizocola</taxon>
    </lineage>
</organism>
<dbReference type="Pfam" id="PF00903">
    <property type="entry name" value="Glyoxalase"/>
    <property type="match status" value="1"/>
</dbReference>
<feature type="domain" description="VOC" evidence="1">
    <location>
        <begin position="1"/>
        <end position="108"/>
    </location>
</feature>
<dbReference type="PROSITE" id="PS51819">
    <property type="entry name" value="VOC"/>
    <property type="match status" value="1"/>
</dbReference>
<gene>
    <name evidence="2" type="ORF">Rhe02_98830</name>
</gene>
<protein>
    <recommendedName>
        <fullName evidence="1">VOC domain-containing protein</fullName>
    </recommendedName>
</protein>
<keyword evidence="3" id="KW-1185">Reference proteome</keyword>
<name>A0A8J3VMX4_9ACTN</name>
<dbReference type="SUPFAM" id="SSF54593">
    <property type="entry name" value="Glyoxalase/Bleomycin resistance protein/Dihydroxybiphenyl dioxygenase"/>
    <property type="match status" value="1"/>
</dbReference>
<dbReference type="InterPro" id="IPR004360">
    <property type="entry name" value="Glyas_Fos-R_dOase_dom"/>
</dbReference>
<reference evidence="2" key="1">
    <citation type="submission" date="2021-01" db="EMBL/GenBank/DDBJ databases">
        <title>Whole genome shotgun sequence of Rhizocola hellebori NBRC 109834.</title>
        <authorList>
            <person name="Komaki H."/>
            <person name="Tamura T."/>
        </authorList>
    </citation>
    <scope>NUCLEOTIDE SEQUENCE</scope>
    <source>
        <strain evidence="2">NBRC 109834</strain>
    </source>
</reference>
<dbReference type="Gene3D" id="3.10.180.10">
    <property type="entry name" value="2,3-Dihydroxybiphenyl 1,2-Dioxygenase, domain 1"/>
    <property type="match status" value="1"/>
</dbReference>
<proteinExistence type="predicted"/>
<dbReference type="Proteomes" id="UP000612899">
    <property type="component" value="Unassembled WGS sequence"/>
</dbReference>
<dbReference type="RefSeq" id="WP_203915541.1">
    <property type="nucleotide sequence ID" value="NZ_BONY01000182.1"/>
</dbReference>
<dbReference type="InterPro" id="IPR052164">
    <property type="entry name" value="Anthracycline_SecMetBiosynth"/>
</dbReference>
<dbReference type="InterPro" id="IPR037523">
    <property type="entry name" value="VOC_core"/>
</dbReference>
<dbReference type="AlphaFoldDB" id="A0A8J3VMX4"/>